<dbReference type="Proteomes" id="UP000594586">
    <property type="component" value="Chromosome"/>
</dbReference>
<gene>
    <name evidence="2" type="ORF">G7Y29_04170</name>
</gene>
<keyword evidence="3" id="KW-1185">Reference proteome</keyword>
<accession>A0A7T0KPQ5</accession>
<organism evidence="2 3">
    <name type="scientific">Corynebacterium qintianiae</name>
    <dbReference type="NCBI Taxonomy" id="2709392"/>
    <lineage>
        <taxon>Bacteria</taxon>
        <taxon>Bacillati</taxon>
        <taxon>Actinomycetota</taxon>
        <taxon>Actinomycetes</taxon>
        <taxon>Mycobacteriales</taxon>
        <taxon>Corynebacteriaceae</taxon>
        <taxon>Corynebacterium</taxon>
    </lineage>
</organism>
<evidence type="ECO:0000256" key="1">
    <source>
        <dbReference type="SAM" id="MobiDB-lite"/>
    </source>
</evidence>
<feature type="region of interest" description="Disordered" evidence="1">
    <location>
        <begin position="41"/>
        <end position="97"/>
    </location>
</feature>
<reference evidence="2 3" key="1">
    <citation type="submission" date="2020-11" db="EMBL/GenBank/DDBJ databases">
        <title>Corynebacterium sp. MC1420.</title>
        <authorList>
            <person name="Zhou J."/>
        </authorList>
    </citation>
    <scope>NUCLEOTIDE SEQUENCE [LARGE SCALE GENOMIC DNA]</scope>
    <source>
        <strain evidence="2 3">MC1420</strain>
    </source>
</reference>
<evidence type="ECO:0000313" key="3">
    <source>
        <dbReference type="Proteomes" id="UP000594586"/>
    </source>
</evidence>
<evidence type="ECO:0000313" key="2">
    <source>
        <dbReference type="EMBL" id="QPK83989.1"/>
    </source>
</evidence>
<sequence>MSATTKPTALDRITRAAKNRVMTYAQVRYPGLAGTVVRSITSGGSKKKGGVGGGVAKHTARPSATRPRETAGRAALLPPRLQRRRCPVNPTYGRGTR</sequence>
<protein>
    <submittedName>
        <fullName evidence="2">Uncharacterized protein</fullName>
    </submittedName>
</protein>
<name>A0A7T0KPQ5_9CORY</name>
<dbReference type="KEGG" id="cqn:G7Y29_04170"/>
<proteinExistence type="predicted"/>
<dbReference type="RefSeq" id="WP_165002119.1">
    <property type="nucleotide sequence ID" value="NZ_CP064955.1"/>
</dbReference>
<dbReference type="AlphaFoldDB" id="A0A7T0KPQ5"/>
<dbReference type="EMBL" id="CP064955">
    <property type="protein sequence ID" value="QPK83989.1"/>
    <property type="molecule type" value="Genomic_DNA"/>
</dbReference>